<gene>
    <name evidence="1" type="ORF">EHQ30_02305</name>
</gene>
<protein>
    <submittedName>
        <fullName evidence="1">Uncharacterized protein</fullName>
    </submittedName>
</protein>
<dbReference type="OrthoDB" id="331339at2"/>
<evidence type="ECO:0000313" key="2">
    <source>
        <dbReference type="Proteomes" id="UP000297891"/>
    </source>
</evidence>
<keyword evidence="2" id="KW-1185">Reference proteome</keyword>
<organism evidence="1 2">
    <name type="scientific">Leptospira brenneri</name>
    <dbReference type="NCBI Taxonomy" id="2023182"/>
    <lineage>
        <taxon>Bacteria</taxon>
        <taxon>Pseudomonadati</taxon>
        <taxon>Spirochaetota</taxon>
        <taxon>Spirochaetia</taxon>
        <taxon>Leptospirales</taxon>
        <taxon>Leptospiraceae</taxon>
        <taxon>Leptospira</taxon>
    </lineage>
</organism>
<accession>A0A2M9XYY7</accession>
<name>A0A2M9XYY7_9LEPT</name>
<dbReference type="EMBL" id="RQFP01000001">
    <property type="protein sequence ID" value="TGK95491.1"/>
    <property type="molecule type" value="Genomic_DNA"/>
</dbReference>
<dbReference type="AlphaFoldDB" id="A0A2M9XYY7"/>
<reference evidence="1" key="1">
    <citation type="journal article" date="2019" name="PLoS Negl. Trop. Dis.">
        <title>Revisiting the worldwide diversity of Leptospira species in the environment.</title>
        <authorList>
            <person name="Vincent A.T."/>
            <person name="Schiettekatte O."/>
            <person name="Bourhy P."/>
            <person name="Veyrier F.J."/>
            <person name="Picardeau M."/>
        </authorList>
    </citation>
    <scope>NUCLEOTIDE SEQUENCE [LARGE SCALE GENOMIC DNA]</scope>
    <source>
        <strain evidence="1">201800277</strain>
    </source>
</reference>
<evidence type="ECO:0000313" key="1">
    <source>
        <dbReference type="EMBL" id="TGK95491.1"/>
    </source>
</evidence>
<sequence length="87" mass="10056">MSRLSNGWKVPESLLDKKELMESYQKTVESMEAENPLTIFREHMDNGLLFKAGLQDAMNQLTTFANLYMSIIELKNEIEKQSKDNVT</sequence>
<proteinExistence type="predicted"/>
<dbReference type="Proteomes" id="UP000297891">
    <property type="component" value="Unassembled WGS sequence"/>
</dbReference>
<dbReference type="RefSeq" id="WP_100791705.1">
    <property type="nucleotide sequence ID" value="NZ_NPDQ01000007.1"/>
</dbReference>
<comment type="caution">
    <text evidence="1">The sequence shown here is derived from an EMBL/GenBank/DDBJ whole genome shotgun (WGS) entry which is preliminary data.</text>
</comment>